<reference evidence="1 2" key="1">
    <citation type="submission" date="2014-04" db="EMBL/GenBank/DDBJ databases">
        <authorList>
            <person name="Bishop-Lilly K.A."/>
            <person name="Broomall S.M."/>
            <person name="Chain P.S."/>
            <person name="Chertkov O."/>
            <person name="Coyne S.R."/>
            <person name="Daligault H.E."/>
            <person name="Davenport K.W."/>
            <person name="Erkkila T."/>
            <person name="Frey K.G."/>
            <person name="Gibbons H.S."/>
            <person name="Gu W."/>
            <person name="Jaissle J."/>
            <person name="Johnson S.L."/>
            <person name="Koroleva G.I."/>
            <person name="Ladner J.T."/>
            <person name="Lo C.-C."/>
            <person name="Minogue T.D."/>
            <person name="Munk C."/>
            <person name="Palacios G.F."/>
            <person name="Redden C.L."/>
            <person name="Rosenzweig C.N."/>
            <person name="Scholz M.B."/>
            <person name="Teshima H."/>
            <person name="Xu Y."/>
        </authorList>
    </citation>
    <scope>NUCLEOTIDE SEQUENCE [LARGE SCALE GENOMIC DNA]</scope>
    <source>
        <strain evidence="2">gladioli</strain>
    </source>
</reference>
<sequence>MDYLQGRACSASRGFAMPRYRRTSTSSDARSTANFLFKNSSCEGRVVPSQVDDGELLVTAPRAMRRTVSCDNSPAVRRLVKTVERVDTELHPKPRLWMANSRQRELFSCFPLFFRAVHHPESYLANISHFGIQCGVGWYPIIEALARDVEAELRTLWREQLQFPEQIAQMDRALLHGRATYPALPLCTDITQVGGELTVVLLSGSCVLRMWKRASERRCKSQLRALGAYARAAASRANFGKAIGIASIATSASPQSPTRVRPTRTDRPAKVAGLHVRLHRQLHRILSNIP</sequence>
<name>A0AAW3F8C6_BURGA</name>
<protein>
    <submittedName>
        <fullName evidence="1">Uncharacterized protein</fullName>
    </submittedName>
</protein>
<dbReference type="AlphaFoldDB" id="A0AAW3F8C6"/>
<gene>
    <name evidence="1" type="ORF">DM48_4668</name>
</gene>
<evidence type="ECO:0000313" key="1">
    <source>
        <dbReference type="EMBL" id="KGC16747.1"/>
    </source>
</evidence>
<organism evidence="1 2">
    <name type="scientific">Burkholderia gladioli</name>
    <name type="common">Pseudomonas marginata</name>
    <name type="synonym">Phytomonas marginata</name>
    <dbReference type="NCBI Taxonomy" id="28095"/>
    <lineage>
        <taxon>Bacteria</taxon>
        <taxon>Pseudomonadati</taxon>
        <taxon>Pseudomonadota</taxon>
        <taxon>Betaproteobacteria</taxon>
        <taxon>Burkholderiales</taxon>
        <taxon>Burkholderiaceae</taxon>
        <taxon>Burkholderia</taxon>
    </lineage>
</organism>
<comment type="caution">
    <text evidence="1">The sequence shown here is derived from an EMBL/GenBank/DDBJ whole genome shotgun (WGS) entry which is preliminary data.</text>
</comment>
<dbReference type="Proteomes" id="UP000029590">
    <property type="component" value="Unassembled WGS sequence"/>
</dbReference>
<accession>A0AAW3F8C6</accession>
<evidence type="ECO:0000313" key="2">
    <source>
        <dbReference type="Proteomes" id="UP000029590"/>
    </source>
</evidence>
<proteinExistence type="predicted"/>
<dbReference type="EMBL" id="JPGG01000015">
    <property type="protein sequence ID" value="KGC16747.1"/>
    <property type="molecule type" value="Genomic_DNA"/>
</dbReference>
<dbReference type="KEGG" id="bgo:BM43_977"/>